<dbReference type="EMBL" id="GGEC01051383">
    <property type="protein sequence ID" value="MBX31867.1"/>
    <property type="molecule type" value="Transcribed_RNA"/>
</dbReference>
<keyword evidence="1" id="KW-0067">ATP-binding</keyword>
<dbReference type="GO" id="GO:0008233">
    <property type="term" value="F:peptidase activity"/>
    <property type="evidence" value="ECO:0007669"/>
    <property type="project" value="UniProtKB-KW"/>
</dbReference>
<dbReference type="GO" id="GO:0005524">
    <property type="term" value="F:ATP binding"/>
    <property type="evidence" value="ECO:0007669"/>
    <property type="project" value="UniProtKB-KW"/>
</dbReference>
<keyword evidence="1" id="KW-0547">Nucleotide-binding</keyword>
<evidence type="ECO:0000313" key="1">
    <source>
        <dbReference type="EMBL" id="MBX31867.1"/>
    </source>
</evidence>
<proteinExistence type="predicted"/>
<dbReference type="AlphaFoldDB" id="A0A2P2MNS5"/>
<reference evidence="1" key="1">
    <citation type="submission" date="2018-02" db="EMBL/GenBank/DDBJ databases">
        <title>Rhizophora mucronata_Transcriptome.</title>
        <authorList>
            <person name="Meera S.P."/>
            <person name="Sreeshan A."/>
            <person name="Augustine A."/>
        </authorList>
    </citation>
    <scope>NUCLEOTIDE SEQUENCE</scope>
    <source>
        <tissue evidence="1">Leaf</tissue>
    </source>
</reference>
<accession>A0A2P2MNS5</accession>
<keyword evidence="1" id="KW-0645">Protease</keyword>
<sequence length="45" mass="5402">MHKRVGKIHDERNLFCYFVDFINVNNALLCSSHIVISNLRWEQIK</sequence>
<keyword evidence="1" id="KW-0378">Hydrolase</keyword>
<organism evidence="1">
    <name type="scientific">Rhizophora mucronata</name>
    <name type="common">Asiatic mangrove</name>
    <dbReference type="NCBI Taxonomy" id="61149"/>
    <lineage>
        <taxon>Eukaryota</taxon>
        <taxon>Viridiplantae</taxon>
        <taxon>Streptophyta</taxon>
        <taxon>Embryophyta</taxon>
        <taxon>Tracheophyta</taxon>
        <taxon>Spermatophyta</taxon>
        <taxon>Magnoliopsida</taxon>
        <taxon>eudicotyledons</taxon>
        <taxon>Gunneridae</taxon>
        <taxon>Pentapetalae</taxon>
        <taxon>rosids</taxon>
        <taxon>fabids</taxon>
        <taxon>Malpighiales</taxon>
        <taxon>Rhizophoraceae</taxon>
        <taxon>Rhizophora</taxon>
    </lineage>
</organism>
<protein>
    <submittedName>
        <fullName evidence="1">ATP-dependent Clp protease ATP-binding subunit clpX</fullName>
    </submittedName>
</protein>
<name>A0A2P2MNS5_RHIMU</name>
<dbReference type="GO" id="GO:0006508">
    <property type="term" value="P:proteolysis"/>
    <property type="evidence" value="ECO:0007669"/>
    <property type="project" value="UniProtKB-KW"/>
</dbReference>